<feature type="transmembrane region" description="Helical" evidence="1">
    <location>
        <begin position="12"/>
        <end position="32"/>
    </location>
</feature>
<gene>
    <name evidence="2" type="ORF">HLB23_17285</name>
</gene>
<feature type="transmembrane region" description="Helical" evidence="1">
    <location>
        <begin position="188"/>
        <end position="212"/>
    </location>
</feature>
<feature type="transmembrane region" description="Helical" evidence="1">
    <location>
        <begin position="218"/>
        <end position="241"/>
    </location>
</feature>
<dbReference type="RefSeq" id="WP_067521621.1">
    <property type="nucleotide sequence ID" value="NZ_JABELX010000005.1"/>
</dbReference>
<reference evidence="2 3" key="1">
    <citation type="submission" date="2020-05" db="EMBL/GenBank/DDBJ databases">
        <title>MicrobeNet Type strains.</title>
        <authorList>
            <person name="Nicholson A.C."/>
        </authorList>
    </citation>
    <scope>NUCLEOTIDE SEQUENCE [LARGE SCALE GENOMIC DNA]</scope>
    <source>
        <strain evidence="2 3">JCM 3224</strain>
    </source>
</reference>
<keyword evidence="1" id="KW-0472">Membrane</keyword>
<comment type="caution">
    <text evidence="2">The sequence shown here is derived from an EMBL/GenBank/DDBJ whole genome shotgun (WGS) entry which is preliminary data.</text>
</comment>
<feature type="transmembrane region" description="Helical" evidence="1">
    <location>
        <begin position="107"/>
        <end position="126"/>
    </location>
</feature>
<feature type="transmembrane region" description="Helical" evidence="1">
    <location>
        <begin position="75"/>
        <end position="95"/>
    </location>
</feature>
<protein>
    <submittedName>
        <fullName evidence="2">Uncharacterized protein</fullName>
    </submittedName>
</protein>
<dbReference type="Proteomes" id="UP000586827">
    <property type="component" value="Unassembled WGS sequence"/>
</dbReference>
<name>A0A849C5A3_9NOCA</name>
<dbReference type="AlphaFoldDB" id="A0A849C5A3"/>
<feature type="transmembrane region" description="Helical" evidence="1">
    <location>
        <begin position="44"/>
        <end position="63"/>
    </location>
</feature>
<sequence length="373" mass="40705">MYDSAPPTRPAAVALGVPFLAALWAGLIALPISGAIGSTWDSTAVFSALLWTAVWYAMLYRVWRGGPAALQVVSQLAVWIPGICLIGLAAMAITLGSRFDILGALPWWWWTVLFGYAGAFAVGILLRRSDVRAWSTALHPPESRAEAALRNVPVPAAPASGGSDEVAPAGPLAVDLGERLRSHARMRLGCFGLLLICFFPGLPLIVGIVTLIRDGDPQMALVCGGLLLVLALCLAVSTARFRRRLGPGSRISIDDPGITWDNSMGENTWFGWDQLSAVGISYHLAKAKGRTVMHMPQLELFDRYPDAYRPALTDRSRTEEPPQPHLPRTRFRLMLPPDATIHADLEAAVTSRRPRLWLGWYPRAGSDTPWFLR</sequence>
<evidence type="ECO:0000313" key="3">
    <source>
        <dbReference type="Proteomes" id="UP000586827"/>
    </source>
</evidence>
<organism evidence="2 3">
    <name type="scientific">Nocardia uniformis</name>
    <dbReference type="NCBI Taxonomy" id="53432"/>
    <lineage>
        <taxon>Bacteria</taxon>
        <taxon>Bacillati</taxon>
        <taxon>Actinomycetota</taxon>
        <taxon>Actinomycetes</taxon>
        <taxon>Mycobacteriales</taxon>
        <taxon>Nocardiaceae</taxon>
        <taxon>Nocardia</taxon>
    </lineage>
</organism>
<proteinExistence type="predicted"/>
<keyword evidence="3" id="KW-1185">Reference proteome</keyword>
<accession>A0A849C5A3</accession>
<keyword evidence="1" id="KW-0812">Transmembrane</keyword>
<dbReference type="EMBL" id="JABELX010000005">
    <property type="protein sequence ID" value="NNH71600.1"/>
    <property type="molecule type" value="Genomic_DNA"/>
</dbReference>
<evidence type="ECO:0000256" key="1">
    <source>
        <dbReference type="SAM" id="Phobius"/>
    </source>
</evidence>
<evidence type="ECO:0000313" key="2">
    <source>
        <dbReference type="EMBL" id="NNH71600.1"/>
    </source>
</evidence>
<keyword evidence="1" id="KW-1133">Transmembrane helix</keyword>